<gene>
    <name evidence="1" type="ORF">NGB36_01415</name>
</gene>
<accession>A0ABT1PQ97</accession>
<evidence type="ECO:0000313" key="2">
    <source>
        <dbReference type="Proteomes" id="UP001057702"/>
    </source>
</evidence>
<dbReference type="RefSeq" id="WP_255918149.1">
    <property type="nucleotide sequence ID" value="NZ_JANFNG010000001.1"/>
</dbReference>
<proteinExistence type="predicted"/>
<dbReference type="Proteomes" id="UP001057702">
    <property type="component" value="Unassembled WGS sequence"/>
</dbReference>
<organism evidence="1 2">
    <name type="scientific">Streptomyces humicola</name>
    <dbReference type="NCBI Taxonomy" id="2953240"/>
    <lineage>
        <taxon>Bacteria</taxon>
        <taxon>Bacillati</taxon>
        <taxon>Actinomycetota</taxon>
        <taxon>Actinomycetes</taxon>
        <taxon>Kitasatosporales</taxon>
        <taxon>Streptomycetaceae</taxon>
        <taxon>Streptomyces</taxon>
    </lineage>
</organism>
<sequence length="80" mass="8205">MTIVNVALPRIGTGLAAGASGLQWVVDGYALALTSLMLASGALGDLHGRAHRPLNGEPDTQRTGHLQFGEGTVGVRVVKS</sequence>
<evidence type="ECO:0008006" key="3">
    <source>
        <dbReference type="Google" id="ProtNLM"/>
    </source>
</evidence>
<dbReference type="EMBL" id="JANFNG010000001">
    <property type="protein sequence ID" value="MCQ4079298.1"/>
    <property type="molecule type" value="Genomic_DNA"/>
</dbReference>
<dbReference type="Gene3D" id="1.20.1720.10">
    <property type="entry name" value="Multidrug resistance protein D"/>
    <property type="match status" value="1"/>
</dbReference>
<comment type="caution">
    <text evidence="1">The sequence shown here is derived from an EMBL/GenBank/DDBJ whole genome shotgun (WGS) entry which is preliminary data.</text>
</comment>
<evidence type="ECO:0000313" key="1">
    <source>
        <dbReference type="EMBL" id="MCQ4079298.1"/>
    </source>
</evidence>
<protein>
    <recommendedName>
        <fullName evidence="3">MFS transporter</fullName>
    </recommendedName>
</protein>
<reference evidence="1" key="1">
    <citation type="submission" date="2022-06" db="EMBL/GenBank/DDBJ databases">
        <title>Draft genome sequence of Streptomyces sp. RB6PN25 isolated from peat swamp forest in Thailand.</title>
        <authorList>
            <person name="Duangmal K."/>
            <person name="Klaysubun C."/>
        </authorList>
    </citation>
    <scope>NUCLEOTIDE SEQUENCE</scope>
    <source>
        <strain evidence="1">RB6PN25</strain>
    </source>
</reference>
<keyword evidence="2" id="KW-1185">Reference proteome</keyword>
<name>A0ABT1PQ97_9ACTN</name>